<sequence>MKKNSTILIFGYGSIIWDNEDLEPSEIIDAKLNGAHRSFNKKSIVSRGTKENPGLVLGLEYGGDCIGKLIRIPEENYSKVLEREGGYIPKNTGESNELEVVNLLNQKIENCIVFFPNPKGRNYLEPNVDLEEKAKIILKGEKGKRSDSKEYLREIRKYLIHNEIVDEHVEKLYKMVFDALQ</sequence>
<dbReference type="CDD" id="cd06661">
    <property type="entry name" value="GGCT_like"/>
    <property type="match status" value="1"/>
</dbReference>
<evidence type="ECO:0000256" key="1">
    <source>
        <dbReference type="ARBA" id="ARBA00012344"/>
    </source>
</evidence>
<dbReference type="InterPro" id="IPR006840">
    <property type="entry name" value="ChaC"/>
</dbReference>
<evidence type="ECO:0000313" key="3">
    <source>
        <dbReference type="EMBL" id="QII44124.1"/>
    </source>
</evidence>
<gene>
    <name evidence="3" type="ORF">GVT53_05365</name>
</gene>
<evidence type="ECO:0000256" key="2">
    <source>
        <dbReference type="ARBA" id="ARBA00023239"/>
    </source>
</evidence>
<dbReference type="GO" id="GO:0005737">
    <property type="term" value="C:cytoplasm"/>
    <property type="evidence" value="ECO:0007669"/>
    <property type="project" value="TreeGrafter"/>
</dbReference>
<accession>A0A6G7J0N3</accession>
<dbReference type="EC" id="4.3.2.7" evidence="1"/>
<dbReference type="KEGG" id="mut:GVT53_05365"/>
<dbReference type="AlphaFoldDB" id="A0A6G7J0N3"/>
<dbReference type="Gene3D" id="3.10.490.10">
    <property type="entry name" value="Gamma-glutamyl cyclotransferase-like"/>
    <property type="match status" value="1"/>
</dbReference>
<dbReference type="Proteomes" id="UP000502928">
    <property type="component" value="Chromosome"/>
</dbReference>
<keyword evidence="2" id="KW-0456">Lyase</keyword>
<dbReference type="GO" id="GO:0006751">
    <property type="term" value="P:glutathione catabolic process"/>
    <property type="evidence" value="ECO:0007669"/>
    <property type="project" value="InterPro"/>
</dbReference>
<dbReference type="PANTHER" id="PTHR12192:SF2">
    <property type="entry name" value="GLUTATHIONE-SPECIFIC GAMMA-GLUTAMYLCYCLOTRANSFERASE 2"/>
    <property type="match status" value="1"/>
</dbReference>
<evidence type="ECO:0000313" key="4">
    <source>
        <dbReference type="Proteomes" id="UP000502928"/>
    </source>
</evidence>
<dbReference type="PANTHER" id="PTHR12192">
    <property type="entry name" value="CATION TRANSPORT PROTEIN CHAC-RELATED"/>
    <property type="match status" value="1"/>
</dbReference>
<dbReference type="Pfam" id="PF04752">
    <property type="entry name" value="ChaC"/>
    <property type="match status" value="1"/>
</dbReference>
<dbReference type="EMBL" id="CP049616">
    <property type="protein sequence ID" value="QII44124.1"/>
    <property type="molecule type" value="Genomic_DNA"/>
</dbReference>
<name>A0A6G7J0N3_9FLAO</name>
<dbReference type="GO" id="GO:0061928">
    <property type="term" value="F:glutathione specific gamma-glutamylcyclotransferase activity"/>
    <property type="evidence" value="ECO:0007669"/>
    <property type="project" value="UniProtKB-EC"/>
</dbReference>
<keyword evidence="4" id="KW-1185">Reference proteome</keyword>
<dbReference type="InterPro" id="IPR013024">
    <property type="entry name" value="GGCT-like"/>
</dbReference>
<reference evidence="3 4" key="1">
    <citation type="submission" date="2020-02" db="EMBL/GenBank/DDBJ databases">
        <title>Complete genome of Muricauda sp. 501str8.</title>
        <authorList>
            <person name="Dong B."/>
            <person name="Zhu S."/>
            <person name="Yang J."/>
            <person name="Chen J."/>
        </authorList>
    </citation>
    <scope>NUCLEOTIDE SEQUENCE [LARGE SCALE GENOMIC DNA]</scope>
    <source>
        <strain evidence="3 4">501str8</strain>
    </source>
</reference>
<protein>
    <recommendedName>
        <fullName evidence="1">glutathione-specific gamma-glutamylcyclotransferase</fullName>
        <ecNumber evidence="1">4.3.2.7</ecNumber>
    </recommendedName>
</protein>
<proteinExistence type="predicted"/>
<dbReference type="RefSeq" id="WP_166247785.1">
    <property type="nucleotide sequence ID" value="NZ_CP049616.1"/>
</dbReference>
<organism evidence="3 4">
    <name type="scientific">Flagellimonas oceani</name>
    <dbReference type="NCBI Taxonomy" id="2698672"/>
    <lineage>
        <taxon>Bacteria</taxon>
        <taxon>Pseudomonadati</taxon>
        <taxon>Bacteroidota</taxon>
        <taxon>Flavobacteriia</taxon>
        <taxon>Flavobacteriales</taxon>
        <taxon>Flavobacteriaceae</taxon>
        <taxon>Flagellimonas</taxon>
    </lineage>
</organism>